<evidence type="ECO:0008006" key="3">
    <source>
        <dbReference type="Google" id="ProtNLM"/>
    </source>
</evidence>
<evidence type="ECO:0000313" key="1">
    <source>
        <dbReference type="EMBL" id="VVC32287.1"/>
    </source>
</evidence>
<accession>A0A5E4MJ77</accession>
<evidence type="ECO:0000313" key="2">
    <source>
        <dbReference type="Proteomes" id="UP000325440"/>
    </source>
</evidence>
<sequence length="119" mass="14128">MFQNIKYFTKYFRIPIALNRNKYSTNKDCTSVTVNHVNKVKSEEEIQKIISVKMKEYQELLKTQSPENNEISSQINVLESKLRKSYGFPENEDLTVFPVFKFQEPIIDNQLDFVQEKIK</sequence>
<proteinExistence type="predicted"/>
<dbReference type="EMBL" id="CABPRJ010000954">
    <property type="protein sequence ID" value="VVC32287.1"/>
    <property type="molecule type" value="Genomic_DNA"/>
</dbReference>
<dbReference type="OrthoDB" id="6635588at2759"/>
<gene>
    <name evidence="1" type="ORF">CINCED_3A013914</name>
</gene>
<dbReference type="AlphaFoldDB" id="A0A5E4MJ77"/>
<name>A0A5E4MJ77_9HEMI</name>
<keyword evidence="2" id="KW-1185">Reference proteome</keyword>
<organism evidence="1 2">
    <name type="scientific">Cinara cedri</name>
    <dbReference type="NCBI Taxonomy" id="506608"/>
    <lineage>
        <taxon>Eukaryota</taxon>
        <taxon>Metazoa</taxon>
        <taxon>Ecdysozoa</taxon>
        <taxon>Arthropoda</taxon>
        <taxon>Hexapoda</taxon>
        <taxon>Insecta</taxon>
        <taxon>Pterygota</taxon>
        <taxon>Neoptera</taxon>
        <taxon>Paraneoptera</taxon>
        <taxon>Hemiptera</taxon>
        <taxon>Sternorrhyncha</taxon>
        <taxon>Aphidomorpha</taxon>
        <taxon>Aphidoidea</taxon>
        <taxon>Aphididae</taxon>
        <taxon>Lachninae</taxon>
        <taxon>Cinara</taxon>
    </lineage>
</organism>
<reference evidence="1 2" key="1">
    <citation type="submission" date="2019-08" db="EMBL/GenBank/DDBJ databases">
        <authorList>
            <person name="Alioto T."/>
            <person name="Alioto T."/>
            <person name="Gomez Garrido J."/>
        </authorList>
    </citation>
    <scope>NUCLEOTIDE SEQUENCE [LARGE SCALE GENOMIC DNA]</scope>
</reference>
<dbReference type="Proteomes" id="UP000325440">
    <property type="component" value="Unassembled WGS sequence"/>
</dbReference>
<protein>
    <recommendedName>
        <fullName evidence="3">ATP synthase-coupling factor 6, mitochondrial</fullName>
    </recommendedName>
</protein>
<dbReference type="InterPro" id="IPR008387">
    <property type="entry name" value="ATP_synth_f6_mt"/>
</dbReference>
<dbReference type="Pfam" id="PF05511">
    <property type="entry name" value="ATP-synt_F6"/>
    <property type="match status" value="1"/>
</dbReference>